<feature type="chain" id="PRO_5041998389" description="GPI anchored protein" evidence="2">
    <location>
        <begin position="18"/>
        <end position="252"/>
    </location>
</feature>
<keyword evidence="2" id="KW-0732">Signal</keyword>
<protein>
    <recommendedName>
        <fullName evidence="5">GPI anchored protein</fullName>
    </recommendedName>
</protein>
<dbReference type="GeneID" id="81597893"/>
<feature type="signal peptide" evidence="2">
    <location>
        <begin position="1"/>
        <end position="17"/>
    </location>
</feature>
<evidence type="ECO:0000313" key="3">
    <source>
        <dbReference type="EMBL" id="KAJ5456004.1"/>
    </source>
</evidence>
<dbReference type="Proteomes" id="UP001213681">
    <property type="component" value="Unassembled WGS sequence"/>
</dbReference>
<dbReference type="AlphaFoldDB" id="A0AAD6CAQ6"/>
<comment type="caution">
    <text evidence="3">The sequence shown here is derived from an EMBL/GenBank/DDBJ whole genome shotgun (WGS) entry which is preliminary data.</text>
</comment>
<keyword evidence="4" id="KW-1185">Reference proteome</keyword>
<evidence type="ECO:0000313" key="4">
    <source>
        <dbReference type="Proteomes" id="UP001213681"/>
    </source>
</evidence>
<evidence type="ECO:0008006" key="5">
    <source>
        <dbReference type="Google" id="ProtNLM"/>
    </source>
</evidence>
<reference evidence="3" key="1">
    <citation type="submission" date="2022-12" db="EMBL/GenBank/DDBJ databases">
        <authorList>
            <person name="Petersen C."/>
        </authorList>
    </citation>
    <scope>NUCLEOTIDE SEQUENCE</scope>
    <source>
        <strain evidence="3">IBT 16125</strain>
    </source>
</reference>
<reference evidence="3" key="2">
    <citation type="journal article" date="2023" name="IMA Fungus">
        <title>Comparative genomic study of the Penicillium genus elucidates a diverse pangenome and 15 lateral gene transfer events.</title>
        <authorList>
            <person name="Petersen C."/>
            <person name="Sorensen T."/>
            <person name="Nielsen M.R."/>
            <person name="Sondergaard T.E."/>
            <person name="Sorensen J.L."/>
            <person name="Fitzpatrick D.A."/>
            <person name="Frisvad J.C."/>
            <person name="Nielsen K.L."/>
        </authorList>
    </citation>
    <scope>NUCLEOTIDE SEQUENCE</scope>
    <source>
        <strain evidence="3">IBT 16125</strain>
    </source>
</reference>
<name>A0AAD6CAQ6_9EURO</name>
<accession>A0AAD6CAQ6</accession>
<gene>
    <name evidence="3" type="ORF">N7458_004268</name>
</gene>
<sequence>MRAPLLLLLWSANFAFAKWHKPLPGHRSLAGHDSLAARQIVDGGANLTQAVLIPPKASNAVRTDRTVLDPVALVVARVRIRVIIRVSDIRPHHQGAGTTGTDGVVPQTAYSAFYSATTQWPCFPTDTNEDCCHRGGTQWCSGDYPSQVCYDPSSVVCCSNGEVCTGNGCCSSLGAVATTPNPTLATRTGTPTPTGTSGSSTSYSTTGTPTSVSSAPAATTTATKSSNGGKDLADVKGAVGVLGAFLVGLIFL</sequence>
<dbReference type="EMBL" id="JAPVEA010000004">
    <property type="protein sequence ID" value="KAJ5456004.1"/>
    <property type="molecule type" value="Genomic_DNA"/>
</dbReference>
<feature type="region of interest" description="Disordered" evidence="1">
    <location>
        <begin position="181"/>
        <end position="229"/>
    </location>
</feature>
<proteinExistence type="predicted"/>
<evidence type="ECO:0000256" key="1">
    <source>
        <dbReference type="SAM" id="MobiDB-lite"/>
    </source>
</evidence>
<dbReference type="RefSeq" id="XP_056768377.1">
    <property type="nucleotide sequence ID" value="XM_056907650.1"/>
</dbReference>
<feature type="compositionally biased region" description="Low complexity" evidence="1">
    <location>
        <begin position="182"/>
        <end position="228"/>
    </location>
</feature>
<evidence type="ECO:0000256" key="2">
    <source>
        <dbReference type="SAM" id="SignalP"/>
    </source>
</evidence>
<organism evidence="3 4">
    <name type="scientific">Penicillium daleae</name>
    <dbReference type="NCBI Taxonomy" id="63821"/>
    <lineage>
        <taxon>Eukaryota</taxon>
        <taxon>Fungi</taxon>
        <taxon>Dikarya</taxon>
        <taxon>Ascomycota</taxon>
        <taxon>Pezizomycotina</taxon>
        <taxon>Eurotiomycetes</taxon>
        <taxon>Eurotiomycetidae</taxon>
        <taxon>Eurotiales</taxon>
        <taxon>Aspergillaceae</taxon>
        <taxon>Penicillium</taxon>
    </lineage>
</organism>